<dbReference type="InterPro" id="IPR053392">
    <property type="entry name" value="Transposase_IS30-like"/>
</dbReference>
<dbReference type="Proteomes" id="UP000675882">
    <property type="component" value="Unassembled WGS sequence"/>
</dbReference>
<dbReference type="PANTHER" id="PTHR10948">
    <property type="entry name" value="TRANSPOSASE"/>
    <property type="match status" value="1"/>
</dbReference>
<sequence>MLTSVREPYISVSTLTSAGRLLWKQLRCQKQLKKRYGKNDRSGIIPNRQFIKQHPAFVETCSRIGDWEANIIIGKNHRQVIVSLVERKTGSALIHKVERKTAQAVTDAMTKLLKPHRARLHTITSNNGREFAGHQPGRQ</sequence>
<dbReference type="NCBIfam" id="NF033563">
    <property type="entry name" value="transpos_IS30"/>
    <property type="match status" value="1"/>
</dbReference>
<dbReference type="AlphaFoldDB" id="A0A916BDL6"/>
<dbReference type="PANTHER" id="PTHR10948:SF23">
    <property type="entry name" value="TRANSPOSASE INSI FOR INSERTION SEQUENCE ELEMENT IS30A-RELATED"/>
    <property type="match status" value="1"/>
</dbReference>
<dbReference type="GO" id="GO:0005829">
    <property type="term" value="C:cytosol"/>
    <property type="evidence" value="ECO:0007669"/>
    <property type="project" value="TreeGrafter"/>
</dbReference>
<comment type="caution">
    <text evidence="1">The sequence shown here is derived from an EMBL/GenBank/DDBJ whole genome shotgun (WGS) entry which is preliminary data.</text>
</comment>
<dbReference type="EMBL" id="CAJNBL010000024">
    <property type="protein sequence ID" value="CAE6719390.1"/>
    <property type="molecule type" value="Genomic_DNA"/>
</dbReference>
<evidence type="ECO:0000313" key="1">
    <source>
        <dbReference type="EMBL" id="CAE6719390.1"/>
    </source>
</evidence>
<dbReference type="InterPro" id="IPR012337">
    <property type="entry name" value="RNaseH-like_sf"/>
</dbReference>
<proteinExistence type="predicted"/>
<reference evidence="1" key="1">
    <citation type="submission" date="2021-02" db="EMBL/GenBank/DDBJ databases">
        <authorList>
            <person name="Han P."/>
        </authorList>
    </citation>
    <scope>NUCLEOTIDE SEQUENCE</scope>
    <source>
        <strain evidence="1">Candidatus Nitrotoga sp. ZN8</strain>
    </source>
</reference>
<dbReference type="SUPFAM" id="SSF53098">
    <property type="entry name" value="Ribonuclease H-like"/>
    <property type="match status" value="1"/>
</dbReference>
<organism evidence="1 2">
    <name type="scientific">Candidatus Nitrotoga fabula</name>
    <dbReference type="NCBI Taxonomy" id="2182327"/>
    <lineage>
        <taxon>Bacteria</taxon>
        <taxon>Pseudomonadati</taxon>
        <taxon>Pseudomonadota</taxon>
        <taxon>Betaproteobacteria</taxon>
        <taxon>Nitrosomonadales</taxon>
        <taxon>Gallionellaceae</taxon>
        <taxon>Candidatus Nitrotoga</taxon>
    </lineage>
</organism>
<gene>
    <name evidence="1" type="ORF">NTGZN8_300016</name>
</gene>
<accession>A0A916BDL6</accession>
<dbReference type="RefSeq" id="WP_213036067.1">
    <property type="nucleotide sequence ID" value="NZ_CAJNBL010000024.1"/>
</dbReference>
<dbReference type="GO" id="GO:0032196">
    <property type="term" value="P:transposition"/>
    <property type="evidence" value="ECO:0007669"/>
    <property type="project" value="TreeGrafter"/>
</dbReference>
<dbReference type="GO" id="GO:0004803">
    <property type="term" value="F:transposase activity"/>
    <property type="evidence" value="ECO:0007669"/>
    <property type="project" value="TreeGrafter"/>
</dbReference>
<evidence type="ECO:0000313" key="2">
    <source>
        <dbReference type="Proteomes" id="UP000675882"/>
    </source>
</evidence>
<evidence type="ECO:0008006" key="3">
    <source>
        <dbReference type="Google" id="ProtNLM"/>
    </source>
</evidence>
<dbReference type="InterPro" id="IPR051917">
    <property type="entry name" value="Transposase-Integrase"/>
</dbReference>
<name>A0A916BDL6_9PROT</name>
<keyword evidence="2" id="KW-1185">Reference proteome</keyword>
<protein>
    <recommendedName>
        <fullName evidence="3">Integrase catalytic domain-containing protein</fullName>
    </recommendedName>
</protein>